<evidence type="ECO:0000256" key="13">
    <source>
        <dbReference type="RuleBase" id="RU362091"/>
    </source>
</evidence>
<dbReference type="InterPro" id="IPR050277">
    <property type="entry name" value="Sodium:Solute_Symporter"/>
</dbReference>
<dbReference type="Gene3D" id="1.20.1730.10">
    <property type="entry name" value="Sodium/glucose cotransporter"/>
    <property type="match status" value="1"/>
</dbReference>
<dbReference type="Pfam" id="PF00474">
    <property type="entry name" value="SSF"/>
    <property type="match status" value="1"/>
</dbReference>
<evidence type="ECO:0000256" key="6">
    <source>
        <dbReference type="ARBA" id="ARBA00022847"/>
    </source>
</evidence>
<organism evidence="15 16">
    <name type="scientific">Ketobacter alkanivorans</name>
    <dbReference type="NCBI Taxonomy" id="1917421"/>
    <lineage>
        <taxon>Bacteria</taxon>
        <taxon>Pseudomonadati</taxon>
        <taxon>Pseudomonadota</taxon>
        <taxon>Gammaproteobacteria</taxon>
        <taxon>Pseudomonadales</taxon>
        <taxon>Ketobacteraceae</taxon>
        <taxon>Ketobacter</taxon>
    </lineage>
</organism>
<dbReference type="KEGG" id="kak:Kalk_09725"/>
<feature type="transmembrane region" description="Helical" evidence="14">
    <location>
        <begin position="271"/>
        <end position="294"/>
    </location>
</feature>
<dbReference type="GO" id="GO:0031402">
    <property type="term" value="F:sodium ion binding"/>
    <property type="evidence" value="ECO:0007669"/>
    <property type="project" value="UniProtKB-UniRule"/>
</dbReference>
<keyword evidence="14" id="KW-0029">Amino-acid transport</keyword>
<dbReference type="PROSITE" id="PS50283">
    <property type="entry name" value="NA_SOLUT_SYMP_3"/>
    <property type="match status" value="1"/>
</dbReference>
<feature type="transmembrane region" description="Helical" evidence="14">
    <location>
        <begin position="187"/>
        <end position="210"/>
    </location>
</feature>
<keyword evidence="14" id="KW-0997">Cell inner membrane</keyword>
<dbReference type="GO" id="GO:0015824">
    <property type="term" value="P:proline transport"/>
    <property type="evidence" value="ECO:0007669"/>
    <property type="project" value="UniProtKB-UniRule"/>
</dbReference>
<keyword evidence="7 14" id="KW-1133">Transmembrane helix</keyword>
<evidence type="ECO:0000256" key="8">
    <source>
        <dbReference type="ARBA" id="ARBA00023053"/>
    </source>
</evidence>
<evidence type="ECO:0000256" key="12">
    <source>
        <dbReference type="ARBA" id="ARBA00033708"/>
    </source>
</evidence>
<keyword evidence="8 14" id="KW-0915">Sodium</keyword>
<keyword evidence="3 14" id="KW-0813">Transport</keyword>
<dbReference type="InterPro" id="IPR011851">
    <property type="entry name" value="Na/Pro_symporter"/>
</dbReference>
<evidence type="ECO:0000256" key="5">
    <source>
        <dbReference type="ARBA" id="ARBA00022692"/>
    </source>
</evidence>
<protein>
    <recommendedName>
        <fullName evidence="14">Sodium/proline symporter</fullName>
    </recommendedName>
    <alternativeName>
        <fullName evidence="14">Proline permease</fullName>
    </alternativeName>
</protein>
<gene>
    <name evidence="15" type="ORF">Kalk_09725</name>
</gene>
<evidence type="ECO:0000256" key="4">
    <source>
        <dbReference type="ARBA" id="ARBA00022475"/>
    </source>
</evidence>
<dbReference type="InterPro" id="IPR001734">
    <property type="entry name" value="Na/solute_symporter"/>
</dbReference>
<proteinExistence type="inferred from homology"/>
<feature type="transmembrane region" description="Helical" evidence="14">
    <location>
        <begin position="314"/>
        <end position="340"/>
    </location>
</feature>
<dbReference type="PANTHER" id="PTHR48086:SF3">
    <property type="entry name" value="SODIUM_PROLINE SYMPORTER"/>
    <property type="match status" value="1"/>
</dbReference>
<evidence type="ECO:0000313" key="15">
    <source>
        <dbReference type="EMBL" id="AUM12675.1"/>
    </source>
</evidence>
<comment type="subcellular location">
    <subcellularLocation>
        <location evidence="14">Cell inner membrane</location>
        <topology evidence="14">Multi-pass membrane protein</topology>
    </subcellularLocation>
    <subcellularLocation>
        <location evidence="1">Cell membrane</location>
        <topology evidence="1">Multi-pass membrane protein</topology>
    </subcellularLocation>
</comment>
<keyword evidence="11 14" id="KW-0739">Sodium transport</keyword>
<name>A0A2K9LMG0_9GAMM</name>
<feature type="transmembrane region" description="Helical" evidence="14">
    <location>
        <begin position="6"/>
        <end position="22"/>
    </location>
</feature>
<feature type="transmembrane region" description="Helical" evidence="14">
    <location>
        <begin position="157"/>
        <end position="175"/>
    </location>
</feature>
<keyword evidence="10 14" id="KW-0472">Membrane</keyword>
<comment type="function">
    <text evidence="14">Catalyzes the sodium-dependent uptake of extracellular L-proline.</text>
</comment>
<feature type="transmembrane region" description="Helical" evidence="14">
    <location>
        <begin position="385"/>
        <end position="406"/>
    </location>
</feature>
<dbReference type="EMBL" id="CP022684">
    <property type="protein sequence ID" value="AUM12675.1"/>
    <property type="molecule type" value="Genomic_DNA"/>
</dbReference>
<reference evidence="16" key="1">
    <citation type="submission" date="2017-08" db="EMBL/GenBank/DDBJ databases">
        <title>Direct submision.</title>
        <authorList>
            <person name="Kim S.-J."/>
            <person name="Rhee S.-K."/>
        </authorList>
    </citation>
    <scope>NUCLEOTIDE SEQUENCE [LARGE SCALE GENOMIC DNA]</scope>
    <source>
        <strain evidence="16">GI5</strain>
    </source>
</reference>
<evidence type="ECO:0000256" key="3">
    <source>
        <dbReference type="ARBA" id="ARBA00022448"/>
    </source>
</evidence>
<dbReference type="GO" id="GO:0005886">
    <property type="term" value="C:plasma membrane"/>
    <property type="evidence" value="ECO:0007669"/>
    <property type="project" value="UniProtKB-SubCell"/>
</dbReference>
<feature type="transmembrane region" description="Helical" evidence="14">
    <location>
        <begin position="42"/>
        <end position="66"/>
    </location>
</feature>
<dbReference type="AlphaFoldDB" id="A0A2K9LMG0"/>
<evidence type="ECO:0000256" key="10">
    <source>
        <dbReference type="ARBA" id="ARBA00023136"/>
    </source>
</evidence>
<feature type="transmembrane region" description="Helical" evidence="14">
    <location>
        <begin position="230"/>
        <end position="250"/>
    </location>
</feature>
<evidence type="ECO:0000256" key="14">
    <source>
        <dbReference type="RuleBase" id="RU366012"/>
    </source>
</evidence>
<keyword evidence="4" id="KW-1003">Cell membrane</keyword>
<accession>A0A2K9LMG0</accession>
<keyword evidence="5 14" id="KW-0812">Transmembrane</keyword>
<comment type="catalytic activity">
    <reaction evidence="12">
        <text>L-proline(in) + Na(+)(in) = L-proline(out) + Na(+)(out)</text>
        <dbReference type="Rhea" id="RHEA:28967"/>
        <dbReference type="ChEBI" id="CHEBI:29101"/>
        <dbReference type="ChEBI" id="CHEBI:60039"/>
    </reaction>
</comment>
<dbReference type="PANTHER" id="PTHR48086">
    <property type="entry name" value="SODIUM/PROLINE SYMPORTER-RELATED"/>
    <property type="match status" value="1"/>
</dbReference>
<sequence length="477" mass="51313">MIETSFLFSLLIFLAIGLSSMVKSRKTAEDYLVAGKAIPAWLAGLSAVATNNSGFMFIGMIGLTYATGLSSIWLMVGWIGGDLMVSFLTLRPLHAASRSEKVHSYGGLLAHWHGDDNHALRRLIGVLTIFFLTLYAAAQFKAGSKATSVLLEWDRTWGILISAGIVLLYSAAGGLRASIWTDAVQSFVMLFGMGMLIVGGIELAGGWSLSLEKIASIDPQYINWFPDTDLIGVTLFVLGWLFGGIAVVGQPHIVVRFISLDDESHINRMRLYYYAWFILFYSATIIVGLLSRIAFPESSDFDSELALPTMAQLILPDVLVGVILAALFAATLSTADSLILSCSAAVTRDMVQQPGKMHSLWVAKLTTAGVIAIAVSIALTGSESVFALVLDAWGLLGSAFAPLVLLNAMGKRIPQSTSITMVVTGVAVFLLWQQVGWGAVIYSVAPGMIAGLFAYFVLNNNGIREEASRAIPNAERK</sequence>
<feature type="transmembrane region" description="Helical" evidence="14">
    <location>
        <begin position="119"/>
        <end position="137"/>
    </location>
</feature>
<evidence type="ECO:0000256" key="1">
    <source>
        <dbReference type="ARBA" id="ARBA00004651"/>
    </source>
</evidence>
<keyword evidence="16" id="KW-1185">Reference proteome</keyword>
<dbReference type="GO" id="GO:0005298">
    <property type="term" value="F:proline:sodium symporter activity"/>
    <property type="evidence" value="ECO:0007669"/>
    <property type="project" value="UniProtKB-UniRule"/>
</dbReference>
<comment type="similarity">
    <text evidence="2 13">Belongs to the sodium:solute symporter (SSF) (TC 2.A.21) family.</text>
</comment>
<feature type="transmembrane region" description="Helical" evidence="14">
    <location>
        <begin position="439"/>
        <end position="458"/>
    </location>
</feature>
<keyword evidence="6 14" id="KW-0769">Symport</keyword>
<keyword evidence="9 14" id="KW-0406">Ion transport</keyword>
<evidence type="ECO:0000256" key="2">
    <source>
        <dbReference type="ARBA" id="ARBA00006434"/>
    </source>
</evidence>
<dbReference type="Proteomes" id="UP000235116">
    <property type="component" value="Chromosome"/>
</dbReference>
<dbReference type="RefSeq" id="WP_101894060.1">
    <property type="nucleotide sequence ID" value="NZ_CP022684.1"/>
</dbReference>
<dbReference type="CDD" id="cd11475">
    <property type="entry name" value="SLC5sbd_PutP"/>
    <property type="match status" value="1"/>
</dbReference>
<evidence type="ECO:0000256" key="11">
    <source>
        <dbReference type="ARBA" id="ARBA00023201"/>
    </source>
</evidence>
<feature type="transmembrane region" description="Helical" evidence="14">
    <location>
        <begin position="361"/>
        <end position="379"/>
    </location>
</feature>
<dbReference type="InterPro" id="IPR038377">
    <property type="entry name" value="Na/Glc_symporter_sf"/>
</dbReference>
<evidence type="ECO:0000256" key="7">
    <source>
        <dbReference type="ARBA" id="ARBA00022989"/>
    </source>
</evidence>
<feature type="transmembrane region" description="Helical" evidence="14">
    <location>
        <begin position="413"/>
        <end position="433"/>
    </location>
</feature>
<evidence type="ECO:0000256" key="9">
    <source>
        <dbReference type="ARBA" id="ARBA00023065"/>
    </source>
</evidence>
<evidence type="ECO:0000313" key="16">
    <source>
        <dbReference type="Proteomes" id="UP000235116"/>
    </source>
</evidence>
<dbReference type="OrthoDB" id="9789704at2"/>